<organism evidence="3 4">
    <name type="scientific">Diaporthe eres</name>
    <name type="common">Phomopsis oblonga</name>
    <dbReference type="NCBI Taxonomy" id="83184"/>
    <lineage>
        <taxon>Eukaryota</taxon>
        <taxon>Fungi</taxon>
        <taxon>Dikarya</taxon>
        <taxon>Ascomycota</taxon>
        <taxon>Pezizomycotina</taxon>
        <taxon>Sordariomycetes</taxon>
        <taxon>Sordariomycetidae</taxon>
        <taxon>Diaporthales</taxon>
        <taxon>Diaporthaceae</taxon>
        <taxon>Diaporthe</taxon>
        <taxon>Diaporthe eres species complex</taxon>
    </lineage>
</organism>
<evidence type="ECO:0000256" key="1">
    <source>
        <dbReference type="ARBA" id="ARBA00001974"/>
    </source>
</evidence>
<evidence type="ECO:0000313" key="4">
    <source>
        <dbReference type="Proteomes" id="UP001430848"/>
    </source>
</evidence>
<reference evidence="3 4" key="1">
    <citation type="submission" date="2024-02" db="EMBL/GenBank/DDBJ databases">
        <title>De novo assembly and annotation of 12 fungi associated with fruit tree decline syndrome in Ontario, Canada.</title>
        <authorList>
            <person name="Sulman M."/>
            <person name="Ellouze W."/>
            <person name="Ilyukhin E."/>
        </authorList>
    </citation>
    <scope>NUCLEOTIDE SEQUENCE [LARGE SCALE GENOMIC DNA]</scope>
    <source>
        <strain evidence="3 4">M169</strain>
    </source>
</reference>
<dbReference type="InterPro" id="IPR036188">
    <property type="entry name" value="FAD/NAD-bd_sf"/>
</dbReference>
<dbReference type="PANTHER" id="PTHR43872">
    <property type="entry name" value="MONOOXYGENASE, PUTATIVE (AFU_ORTHOLOGUE AFUA_8G02570)-RELATED"/>
    <property type="match status" value="1"/>
</dbReference>
<gene>
    <name evidence="3" type="ORF">SLS63_013119</name>
</gene>
<proteinExistence type="predicted"/>
<sequence length="396" mass="44847">MKEDGIDRHTMLNHRVQSLHWSSKTKSWTTEIWVDGEASKTIRSKFIFLATGYYDYDEPFQAHIPGIDSFEGTVAHPQFWPEDLDYTNKNVVIVGSGATAITLLPAMAARANHITMLQRSPGYIMSVPTESTLEQFIFAMLPSYLAYKLVRLKWIIVPAIFRAYCTRFPKAARRQVLKASRVALAKCANVDLDFEPRYDPFEQRLCFCPDGDFFEALRSGKASTKTGNIEAVTAKSIRLQSGEELHPDIIVTATGLKLQLGGHIKIDIDGQPIHLNKHHVWKGLMIEGLHNFVFSFGYLDASWTLGVDVSAKLACRIITEMQKEGAQAVVPRLSVEERQNMRDERFMPLKSTYVEKALSVLPKLGESPQWQGRAPYFRELLSLKFGDTRTGVQYVR</sequence>
<dbReference type="EMBL" id="JAKNSF020000164">
    <property type="protein sequence ID" value="KAK7709977.1"/>
    <property type="molecule type" value="Genomic_DNA"/>
</dbReference>
<evidence type="ECO:0000313" key="3">
    <source>
        <dbReference type="EMBL" id="KAK7709977.1"/>
    </source>
</evidence>
<comment type="cofactor">
    <cofactor evidence="1">
        <name>FAD</name>
        <dbReference type="ChEBI" id="CHEBI:57692"/>
    </cofactor>
</comment>
<accession>A0ABR1NPG9</accession>
<keyword evidence="2" id="KW-0503">Monooxygenase</keyword>
<dbReference type="Gene3D" id="3.50.50.60">
    <property type="entry name" value="FAD/NAD(P)-binding domain"/>
    <property type="match status" value="2"/>
</dbReference>
<dbReference type="InterPro" id="IPR051820">
    <property type="entry name" value="FAD-binding_MO"/>
</dbReference>
<evidence type="ECO:0000256" key="2">
    <source>
        <dbReference type="ARBA" id="ARBA00023033"/>
    </source>
</evidence>
<comment type="caution">
    <text evidence="3">The sequence shown here is derived from an EMBL/GenBank/DDBJ whole genome shotgun (WGS) entry which is preliminary data.</text>
</comment>
<dbReference type="Proteomes" id="UP001430848">
    <property type="component" value="Unassembled WGS sequence"/>
</dbReference>
<protein>
    <recommendedName>
        <fullName evidence="5">Flavin-binding monooxygenase</fullName>
    </recommendedName>
</protein>
<keyword evidence="4" id="KW-1185">Reference proteome</keyword>
<name>A0ABR1NPG9_DIAER</name>
<keyword evidence="2" id="KW-0560">Oxidoreductase</keyword>
<dbReference type="SUPFAM" id="SSF51905">
    <property type="entry name" value="FAD/NAD(P)-binding domain"/>
    <property type="match status" value="1"/>
</dbReference>
<evidence type="ECO:0008006" key="5">
    <source>
        <dbReference type="Google" id="ProtNLM"/>
    </source>
</evidence>
<dbReference type="PANTHER" id="PTHR43872:SF1">
    <property type="entry name" value="MONOOXYGENASE, PUTATIVE (AFU_ORTHOLOGUE AFUA_8G02570)-RELATED"/>
    <property type="match status" value="1"/>
</dbReference>